<proteinExistence type="inferred from homology"/>
<dbReference type="InterPro" id="IPR032710">
    <property type="entry name" value="NTF2-like_dom_sf"/>
</dbReference>
<dbReference type="SMART" id="SM00978">
    <property type="entry name" value="Tim44"/>
    <property type="match status" value="1"/>
</dbReference>
<dbReference type="PIRSF" id="PIRSF031890">
    <property type="entry name" value="UCP031890_transporter_Tim44"/>
    <property type="match status" value="1"/>
</dbReference>
<dbReference type="PANTHER" id="PTHR10721:SF1">
    <property type="entry name" value="MITOCHONDRIAL IMPORT INNER MEMBRANE TRANSLOCASE SUBUNIT TIM44"/>
    <property type="match status" value="1"/>
</dbReference>
<organism evidence="7 8">
    <name type="scientific">Planktomarina temperata RCA23</name>
    <dbReference type="NCBI Taxonomy" id="666509"/>
    <lineage>
        <taxon>Bacteria</taxon>
        <taxon>Pseudomonadati</taxon>
        <taxon>Pseudomonadota</taxon>
        <taxon>Alphaproteobacteria</taxon>
        <taxon>Rhodobacterales</taxon>
        <taxon>Paracoccaceae</taxon>
        <taxon>Planktomarina</taxon>
    </lineage>
</organism>
<keyword evidence="4 5" id="KW-0472">Membrane</keyword>
<evidence type="ECO:0000313" key="7">
    <source>
        <dbReference type="EMBL" id="AII88542.1"/>
    </source>
</evidence>
<evidence type="ECO:0000256" key="5">
    <source>
        <dbReference type="SAM" id="Phobius"/>
    </source>
</evidence>
<reference evidence="7 8" key="1">
    <citation type="journal article" date="2014" name="ISME J.">
        <title>Adaptation of an abundant Roseobacter RCA organism to pelagic systems revealed by genomic and transcriptomic analyses.</title>
        <authorList>
            <person name="Voget S."/>
            <person name="Wemheuer B."/>
            <person name="Brinkhoff T."/>
            <person name="Vollmers J."/>
            <person name="Dietrich S."/>
            <person name="Giebel H.A."/>
            <person name="Beardsley C."/>
            <person name="Sardemann C."/>
            <person name="Bakenhus I."/>
            <person name="Billerbeck S."/>
            <person name="Daniel R."/>
            <person name="Simon M."/>
        </authorList>
    </citation>
    <scope>NUCLEOTIDE SEQUENCE [LARGE SCALE GENOMIC DNA]</scope>
    <source>
        <strain evidence="7 8">RCA23</strain>
    </source>
</reference>
<dbReference type="InterPro" id="IPR039544">
    <property type="entry name" value="Tim44-like"/>
</dbReference>
<evidence type="ECO:0000256" key="4">
    <source>
        <dbReference type="ARBA" id="ARBA00023136"/>
    </source>
</evidence>
<dbReference type="EMBL" id="CP003984">
    <property type="protein sequence ID" value="AII88542.1"/>
    <property type="molecule type" value="Genomic_DNA"/>
</dbReference>
<dbReference type="SUPFAM" id="SSF54427">
    <property type="entry name" value="NTF2-like"/>
    <property type="match status" value="1"/>
</dbReference>
<dbReference type="Pfam" id="PF04280">
    <property type="entry name" value="Tim44"/>
    <property type="match status" value="1"/>
</dbReference>
<evidence type="ECO:0000256" key="3">
    <source>
        <dbReference type="ARBA" id="ARBA00022946"/>
    </source>
</evidence>
<keyword evidence="3" id="KW-0809">Transit peptide</keyword>
<gene>
    <name evidence="7" type="ORF">RCA23_c30420</name>
</gene>
<keyword evidence="5" id="KW-0812">Transmembrane</keyword>
<dbReference type="PANTHER" id="PTHR10721">
    <property type="entry name" value="MITOCHONDRIAL IMPORT INNER MEMBRANE TRANSLOCASE SUBUNIT TIM44"/>
    <property type="match status" value="1"/>
</dbReference>
<comment type="subcellular location">
    <subcellularLocation>
        <location evidence="1">Membrane</location>
    </subcellularLocation>
</comment>
<evidence type="ECO:0000259" key="6">
    <source>
        <dbReference type="SMART" id="SM00978"/>
    </source>
</evidence>
<protein>
    <recommendedName>
        <fullName evidence="6">Tim44-like domain-containing protein</fullName>
    </recommendedName>
</protein>
<keyword evidence="5" id="KW-1133">Transmembrane helix</keyword>
<dbReference type="NCBIfam" id="NF033779">
    <property type="entry name" value="Tim44_TimA_adap"/>
    <property type="match status" value="1"/>
</dbReference>
<comment type="similarity">
    <text evidence="2">Belongs to the Tim44 family.</text>
</comment>
<dbReference type="GO" id="GO:0016020">
    <property type="term" value="C:membrane"/>
    <property type="evidence" value="ECO:0007669"/>
    <property type="project" value="UniProtKB-SubCell"/>
</dbReference>
<dbReference type="GO" id="GO:0051087">
    <property type="term" value="F:protein-folding chaperone binding"/>
    <property type="evidence" value="ECO:0007669"/>
    <property type="project" value="TreeGrafter"/>
</dbReference>
<dbReference type="GO" id="GO:0030150">
    <property type="term" value="P:protein import into mitochondrial matrix"/>
    <property type="evidence" value="ECO:0007669"/>
    <property type="project" value="TreeGrafter"/>
</dbReference>
<name>A0AAN0VJY3_9RHOB</name>
<dbReference type="Proteomes" id="UP000028680">
    <property type="component" value="Chromosome"/>
</dbReference>
<dbReference type="AlphaFoldDB" id="A0AAN0VJY3"/>
<evidence type="ECO:0000256" key="1">
    <source>
        <dbReference type="ARBA" id="ARBA00004370"/>
    </source>
</evidence>
<accession>A0AAN0VJY3</accession>
<dbReference type="KEGG" id="ptp:RCA23_c30420"/>
<sequence length="224" mass="24419">MGQQITMNMQIIQLLALAGIAIYLILKLRGVLGTRDGHEGPRPNIAAHADDRPKLEVIDGGPDQDITDHVAEDSDAARALLGMKHAEPSFSVTEFLYGSKSAYEMILMAFENGDLGSVKAFLNQDVYDAFASVVEARKAQGLSIEAEFIGVRDTGLMGATFDPKTNAAEIDVRFICELTSVVRNSDGDIIEGNETEVKRQRDVWTFGRTMGADDPNWQLIATGE</sequence>
<dbReference type="InterPro" id="IPR007379">
    <property type="entry name" value="Tim44-like_dom"/>
</dbReference>
<feature type="domain" description="Tim44-like" evidence="6">
    <location>
        <begin position="76"/>
        <end position="224"/>
    </location>
</feature>
<evidence type="ECO:0000256" key="2">
    <source>
        <dbReference type="ARBA" id="ARBA00009597"/>
    </source>
</evidence>
<evidence type="ECO:0000313" key="8">
    <source>
        <dbReference type="Proteomes" id="UP000028680"/>
    </source>
</evidence>
<keyword evidence="8" id="KW-1185">Reference proteome</keyword>
<dbReference type="InterPro" id="IPR016985">
    <property type="entry name" value="UCP031890_Tim44-rel"/>
</dbReference>
<dbReference type="Gene3D" id="3.10.450.240">
    <property type="match status" value="1"/>
</dbReference>
<feature type="transmembrane region" description="Helical" evidence="5">
    <location>
        <begin position="6"/>
        <end position="26"/>
    </location>
</feature>